<reference evidence="1 2" key="1">
    <citation type="submission" date="2016-10" db="EMBL/GenBank/DDBJ databases">
        <authorList>
            <person name="de Groot N.N."/>
        </authorList>
    </citation>
    <scope>NUCLEOTIDE SEQUENCE [LARGE SCALE GENOMIC DNA]</scope>
    <source>
        <strain evidence="1">MBHS1</strain>
    </source>
</reference>
<name>A0A1H6F7U0_9GAMM</name>
<accession>A0A1H6F7U0</accession>
<dbReference type="SUPFAM" id="SSF52540">
    <property type="entry name" value="P-loop containing nucleoside triphosphate hydrolases"/>
    <property type="match status" value="1"/>
</dbReference>
<dbReference type="InterPro" id="IPR027417">
    <property type="entry name" value="P-loop_NTPase"/>
</dbReference>
<gene>
    <name evidence="1" type="ORF">MBHS_02053</name>
</gene>
<dbReference type="Proteomes" id="UP000236724">
    <property type="component" value="Unassembled WGS sequence"/>
</dbReference>
<dbReference type="AlphaFoldDB" id="A0A1H6F7U0"/>
<dbReference type="Pfam" id="PF13469">
    <property type="entry name" value="Sulfotransfer_3"/>
    <property type="match status" value="1"/>
</dbReference>
<keyword evidence="1" id="KW-0808">Transferase</keyword>
<protein>
    <submittedName>
        <fullName evidence="1">Sulfotransferase domain protein</fullName>
    </submittedName>
</protein>
<keyword evidence="2" id="KW-1185">Reference proteome</keyword>
<evidence type="ECO:0000313" key="1">
    <source>
        <dbReference type="EMBL" id="SEH06198.1"/>
    </source>
</evidence>
<dbReference type="Gene3D" id="3.40.50.300">
    <property type="entry name" value="P-loop containing nucleotide triphosphate hydrolases"/>
    <property type="match status" value="1"/>
</dbReference>
<evidence type="ECO:0000313" key="2">
    <source>
        <dbReference type="Proteomes" id="UP000236724"/>
    </source>
</evidence>
<sequence length="312" mass="36150">MCMENKMLIHIGYHKTASTWLQKQFFPKHPQIDFIAGHQLLWPHLINFHPLLFNAEQARTVFSPLLQRAEAAGKLAVLSSERLSGNPHSGAYDNTLLAERLQTLFPQAKILLMVREQTDAIVSNYKQYIKMRGLCTLDEYLNPPVDGKIPLFRLDNFQYHYLAAYYVSLFGENQVKVMCYEQLRDQAEDFIQDLSAFAGISDSADIMALFPVKQRSNAAFSDGHIRLRRYCNRLSGGHSFYPLTPRYPRLYRWLLDRLEALERAGFFQSIQNQEGGAFRQRVQQRVQGRYAASNRALQQQFQLDLAQYGYQL</sequence>
<dbReference type="EMBL" id="FMSV02000440">
    <property type="protein sequence ID" value="SEH06198.1"/>
    <property type="molecule type" value="Genomic_DNA"/>
</dbReference>
<proteinExistence type="predicted"/>
<dbReference type="GO" id="GO:0016740">
    <property type="term" value="F:transferase activity"/>
    <property type="evidence" value="ECO:0007669"/>
    <property type="project" value="UniProtKB-KW"/>
</dbReference>
<organism evidence="1 2">
    <name type="scientific">Candidatus Venteria ishoeyi</name>
    <dbReference type="NCBI Taxonomy" id="1899563"/>
    <lineage>
        <taxon>Bacteria</taxon>
        <taxon>Pseudomonadati</taxon>
        <taxon>Pseudomonadota</taxon>
        <taxon>Gammaproteobacteria</taxon>
        <taxon>Thiotrichales</taxon>
        <taxon>Thiotrichaceae</taxon>
        <taxon>Venteria</taxon>
    </lineage>
</organism>